<dbReference type="PANTHER" id="PTHR45826">
    <property type="entry name" value="POLYAMINE TRANSPORTER PUT1"/>
    <property type="match status" value="1"/>
</dbReference>
<feature type="transmembrane region" description="Helical" evidence="9">
    <location>
        <begin position="260"/>
        <end position="281"/>
    </location>
</feature>
<dbReference type="PANTHER" id="PTHR45826:SF2">
    <property type="entry name" value="AMINO ACID TRANSPORTER"/>
    <property type="match status" value="1"/>
</dbReference>
<accession>A0A7S2DYT0</accession>
<dbReference type="AlphaFoldDB" id="A0A7S2DYT0"/>
<keyword evidence="5 9" id="KW-1133">Transmembrane helix</keyword>
<comment type="subcellular location">
    <subcellularLocation>
        <location evidence="1">Cell membrane</location>
        <topology evidence="1">Multi-pass membrane protein</topology>
    </subcellularLocation>
</comment>
<keyword evidence="2" id="KW-0813">Transport</keyword>
<evidence type="ECO:0000256" key="7">
    <source>
        <dbReference type="ARBA" id="ARBA00024041"/>
    </source>
</evidence>
<evidence type="ECO:0000313" key="10">
    <source>
        <dbReference type="EMBL" id="CAD9467643.1"/>
    </source>
</evidence>
<dbReference type="Pfam" id="PF13520">
    <property type="entry name" value="AA_permease_2"/>
    <property type="match status" value="1"/>
</dbReference>
<keyword evidence="3" id="KW-1003">Cell membrane</keyword>
<protein>
    <recommendedName>
        <fullName evidence="11">Amino acid permease/ SLC12A domain-containing protein</fullName>
    </recommendedName>
</protein>
<evidence type="ECO:0000256" key="6">
    <source>
        <dbReference type="ARBA" id="ARBA00023136"/>
    </source>
</evidence>
<feature type="transmembrane region" description="Helical" evidence="9">
    <location>
        <begin position="68"/>
        <end position="87"/>
    </location>
</feature>
<feature type="transmembrane region" description="Helical" evidence="9">
    <location>
        <begin position="42"/>
        <end position="62"/>
    </location>
</feature>
<feature type="region of interest" description="Disordered" evidence="8">
    <location>
        <begin position="502"/>
        <end position="524"/>
    </location>
</feature>
<name>A0A7S2DYT0_9STRA</name>
<evidence type="ECO:0000256" key="8">
    <source>
        <dbReference type="SAM" id="MobiDB-lite"/>
    </source>
</evidence>
<evidence type="ECO:0000256" key="3">
    <source>
        <dbReference type="ARBA" id="ARBA00022475"/>
    </source>
</evidence>
<evidence type="ECO:0000256" key="5">
    <source>
        <dbReference type="ARBA" id="ARBA00022989"/>
    </source>
</evidence>
<feature type="transmembrane region" description="Helical" evidence="9">
    <location>
        <begin position="183"/>
        <end position="203"/>
    </location>
</feature>
<evidence type="ECO:0000256" key="2">
    <source>
        <dbReference type="ARBA" id="ARBA00022448"/>
    </source>
</evidence>
<reference evidence="10" key="1">
    <citation type="submission" date="2021-01" db="EMBL/GenBank/DDBJ databases">
        <authorList>
            <person name="Corre E."/>
            <person name="Pelletier E."/>
            <person name="Niang G."/>
            <person name="Scheremetjew M."/>
            <person name="Finn R."/>
            <person name="Kale V."/>
            <person name="Holt S."/>
            <person name="Cochrane G."/>
            <person name="Meng A."/>
            <person name="Brown T."/>
            <person name="Cohen L."/>
        </authorList>
    </citation>
    <scope>NUCLEOTIDE SEQUENCE</scope>
    <source>
        <strain evidence="10">CCMP1381</strain>
    </source>
</reference>
<feature type="transmembrane region" description="Helical" evidence="9">
    <location>
        <begin position="442"/>
        <end position="460"/>
    </location>
</feature>
<proteinExistence type="inferred from homology"/>
<organism evidence="10">
    <name type="scientific">Octactis speculum</name>
    <dbReference type="NCBI Taxonomy" id="3111310"/>
    <lineage>
        <taxon>Eukaryota</taxon>
        <taxon>Sar</taxon>
        <taxon>Stramenopiles</taxon>
        <taxon>Ochrophyta</taxon>
        <taxon>Dictyochophyceae</taxon>
        <taxon>Dictyochales</taxon>
        <taxon>Dictyochaceae</taxon>
        <taxon>Octactis</taxon>
    </lineage>
</organism>
<keyword evidence="4 9" id="KW-0812">Transmembrane</keyword>
<feature type="transmembrane region" description="Helical" evidence="9">
    <location>
        <begin position="417"/>
        <end position="436"/>
    </location>
</feature>
<dbReference type="GO" id="GO:0005886">
    <property type="term" value="C:plasma membrane"/>
    <property type="evidence" value="ECO:0007669"/>
    <property type="project" value="UniProtKB-SubCell"/>
</dbReference>
<dbReference type="GO" id="GO:0015203">
    <property type="term" value="F:polyamine transmembrane transporter activity"/>
    <property type="evidence" value="ECO:0007669"/>
    <property type="project" value="UniProtKB-ARBA"/>
</dbReference>
<gene>
    <name evidence="10" type="ORF">DSPE1174_LOCUS26496</name>
</gene>
<dbReference type="InterPro" id="IPR002293">
    <property type="entry name" value="AA/rel_permease1"/>
</dbReference>
<evidence type="ECO:0000256" key="4">
    <source>
        <dbReference type="ARBA" id="ARBA00022692"/>
    </source>
</evidence>
<dbReference type="Gene3D" id="1.20.1740.10">
    <property type="entry name" value="Amino acid/polyamine transporter I"/>
    <property type="match status" value="1"/>
</dbReference>
<feature type="transmembrane region" description="Helical" evidence="9">
    <location>
        <begin position="159"/>
        <end position="177"/>
    </location>
</feature>
<evidence type="ECO:0008006" key="11">
    <source>
        <dbReference type="Google" id="ProtNLM"/>
    </source>
</evidence>
<dbReference type="InterPro" id="IPR044566">
    <property type="entry name" value="RMV1-like"/>
</dbReference>
<feature type="compositionally biased region" description="Polar residues" evidence="8">
    <location>
        <begin position="511"/>
        <end position="524"/>
    </location>
</feature>
<feature type="transmembrane region" description="Helical" evidence="9">
    <location>
        <begin position="301"/>
        <end position="321"/>
    </location>
</feature>
<comment type="similarity">
    <text evidence="7">Belongs to the amino acid-polyamine-organocation (APC) superfamily. Polyamine:cation symporter (PHS) (TC 2.A.3.12) family.</text>
</comment>
<keyword evidence="6 9" id="KW-0472">Membrane</keyword>
<feature type="transmembrane region" description="Helical" evidence="9">
    <location>
        <begin position="377"/>
        <end position="396"/>
    </location>
</feature>
<evidence type="ECO:0000256" key="1">
    <source>
        <dbReference type="ARBA" id="ARBA00004651"/>
    </source>
</evidence>
<dbReference type="EMBL" id="HBGS01051138">
    <property type="protein sequence ID" value="CAD9467643.1"/>
    <property type="molecule type" value="Transcribed_RNA"/>
</dbReference>
<sequence length="524" mass="57259">MGSLFTTQEPLSHLIINGDANGDANASMERDREKISSEGNKVGLWMLVGLTYFGVSGGPFGSEVAVQAAGPGLAILGFIVMPFVWSLPEALMTAELCTNFPEASGFCAWTNAAFGPCVSFICSFMSWLSGVTDNAVYPVMMFAYLEAGGMKSLSPVAEWALVVAITLVLTVLTWRGLDVTATTSVLLTTFILAPFVVLCVLTLPHAAPENWLRPPEHGLQGVDWRSLLNILFWNLNYFDSASAFSGDCVSPERTFPRGMLLTWAAIFFTYLLPLLAVTGVAPDERYCDGCYASLSKYAVGSWLSVWIQVAAFTSCIGQFIAEMASDSFQLMGMADRGQLPKFVGGRSRYGTPTFAVVVSAVCIVFLARLSFQTIVELVNILYALTVLAEFAAFIVLRRRQQSVLNGGGRVYRVPVNDQWGAVVMFIPASVFVFAVMAFSSSFALALAFVALVAGFLLYLWNCTARKRGWIDYAPVDSEWRQGRDHRWIRHVLGGIESQCLQPQRERAGSRETASSSLQSRVSTF</sequence>
<dbReference type="PIRSF" id="PIRSF006060">
    <property type="entry name" value="AA_transporter"/>
    <property type="match status" value="1"/>
</dbReference>
<evidence type="ECO:0000256" key="9">
    <source>
        <dbReference type="SAM" id="Phobius"/>
    </source>
</evidence>